<keyword evidence="3" id="KW-0808">Transferase</keyword>
<dbReference type="FunFam" id="3.90.550.10:FF:000149">
    <property type="entry name" value="Alpha-1,6-mannosyltransferase subunit"/>
    <property type="match status" value="1"/>
</dbReference>
<keyword evidence="7" id="KW-1185">Reference proteome</keyword>
<feature type="transmembrane region" description="Helical" evidence="5">
    <location>
        <begin position="31"/>
        <end position="48"/>
    </location>
</feature>
<dbReference type="AlphaFoldDB" id="A0A0P7BP82"/>
<evidence type="ECO:0008006" key="8">
    <source>
        <dbReference type="Google" id="ProtNLM"/>
    </source>
</evidence>
<name>A0A0P7BP82_9HYPO</name>
<evidence type="ECO:0000256" key="4">
    <source>
        <dbReference type="SAM" id="MobiDB-lite"/>
    </source>
</evidence>
<dbReference type="OrthoDB" id="205108at2759"/>
<dbReference type="InterPro" id="IPR008630">
    <property type="entry name" value="Glyco_trans_34"/>
</dbReference>
<dbReference type="PANTHER" id="PTHR31306">
    <property type="entry name" value="ALPHA-1,6-MANNOSYLTRANSFERASE MNN11-RELATED"/>
    <property type="match status" value="1"/>
</dbReference>
<feature type="compositionally biased region" description="Low complexity" evidence="4">
    <location>
        <begin position="1"/>
        <end position="11"/>
    </location>
</feature>
<dbReference type="Proteomes" id="UP000050424">
    <property type="component" value="Unassembled WGS sequence"/>
</dbReference>
<dbReference type="Pfam" id="PF05637">
    <property type="entry name" value="Glyco_transf_34"/>
    <property type="match status" value="1"/>
</dbReference>
<accession>A0A0P7BP82</accession>
<dbReference type="GO" id="GO:0000136">
    <property type="term" value="C:mannan polymerase complex"/>
    <property type="evidence" value="ECO:0007669"/>
    <property type="project" value="TreeGrafter"/>
</dbReference>
<dbReference type="EMBL" id="LKCW01000005">
    <property type="protein sequence ID" value="KPM45731.1"/>
    <property type="molecule type" value="Genomic_DNA"/>
</dbReference>
<protein>
    <recommendedName>
        <fullName evidence="8">Alpha-1,2-galactosyltransferase C8D2.17</fullName>
    </recommendedName>
</protein>
<evidence type="ECO:0000256" key="5">
    <source>
        <dbReference type="SAM" id="Phobius"/>
    </source>
</evidence>
<dbReference type="GO" id="GO:0000009">
    <property type="term" value="F:alpha-1,6-mannosyltransferase activity"/>
    <property type="evidence" value="ECO:0007669"/>
    <property type="project" value="TreeGrafter"/>
</dbReference>
<dbReference type="PANTHER" id="PTHR31306:SF10">
    <property type="entry name" value="ALPHA-1,6-MANNOSYLTRANSFERASE MNN11-RELATED"/>
    <property type="match status" value="1"/>
</dbReference>
<comment type="caution">
    <text evidence="6">The sequence shown here is derived from an EMBL/GenBank/DDBJ whole genome shotgun (WGS) entry which is preliminary data.</text>
</comment>
<comment type="similarity">
    <text evidence="1">Belongs to the glycosyltransferase 34 family.</text>
</comment>
<dbReference type="InterPro" id="IPR029044">
    <property type="entry name" value="Nucleotide-diphossugar_trans"/>
</dbReference>
<keyword evidence="2" id="KW-0328">Glycosyltransferase</keyword>
<evidence type="ECO:0000256" key="3">
    <source>
        <dbReference type="ARBA" id="ARBA00022679"/>
    </source>
</evidence>
<keyword evidence="5" id="KW-0812">Transmembrane</keyword>
<reference evidence="6 7" key="1">
    <citation type="submission" date="2015-09" db="EMBL/GenBank/DDBJ databases">
        <title>Draft genome of a European isolate of the apple canker pathogen Neonectria ditissima.</title>
        <authorList>
            <person name="Gomez-Cortecero A."/>
            <person name="Harrison R.J."/>
            <person name="Armitage A.D."/>
        </authorList>
    </citation>
    <scope>NUCLEOTIDE SEQUENCE [LARGE SCALE GENOMIC DNA]</scope>
    <source>
        <strain evidence="6 7">R09/05</strain>
    </source>
</reference>
<dbReference type="STRING" id="78410.A0A0P7BP82"/>
<keyword evidence="5" id="KW-1133">Transmembrane helix</keyword>
<organism evidence="6 7">
    <name type="scientific">Neonectria ditissima</name>
    <dbReference type="NCBI Taxonomy" id="78410"/>
    <lineage>
        <taxon>Eukaryota</taxon>
        <taxon>Fungi</taxon>
        <taxon>Dikarya</taxon>
        <taxon>Ascomycota</taxon>
        <taxon>Pezizomycotina</taxon>
        <taxon>Sordariomycetes</taxon>
        <taxon>Hypocreomycetidae</taxon>
        <taxon>Hypocreales</taxon>
        <taxon>Nectriaceae</taxon>
        <taxon>Neonectria</taxon>
    </lineage>
</organism>
<keyword evidence="5" id="KW-0472">Membrane</keyword>
<gene>
    <name evidence="6" type="ORF">AK830_g767</name>
</gene>
<sequence length="317" mass="36489">MPFAYPPRKNSNPPPFRPRSSKLPLLRPSRLRTIFLLLVTIAGVFWFFSGPRKGTPYRERVPSGKPPVVILTVIDPTKYSDTYLKSITDNREQYAKKHGYETMIVKLFDYDTNGAPQSWAKIIATRHALSLHPDATYIWHIDQNAYIMELDISLEDQLTEPKKLEGLMIKDRSIVPPDSIIKTFNHLKGEEASFIISQDDSGLVINSFILRNGDWAKFFIETWMDPLYRSYNFQKAERHALEHIVQWHPTILSKLALVPQRTFASYGRNKEGNSYREGDFVTLMVDCHPTGANSCDKQSAYYLHQLQSKFGSTEKQS</sequence>
<evidence type="ECO:0000256" key="1">
    <source>
        <dbReference type="ARBA" id="ARBA00005664"/>
    </source>
</evidence>
<evidence type="ECO:0000313" key="6">
    <source>
        <dbReference type="EMBL" id="KPM45731.1"/>
    </source>
</evidence>
<evidence type="ECO:0000256" key="2">
    <source>
        <dbReference type="ARBA" id="ARBA00022676"/>
    </source>
</evidence>
<evidence type="ECO:0000313" key="7">
    <source>
        <dbReference type="Proteomes" id="UP000050424"/>
    </source>
</evidence>
<dbReference type="GO" id="GO:0006487">
    <property type="term" value="P:protein N-linked glycosylation"/>
    <property type="evidence" value="ECO:0007669"/>
    <property type="project" value="TreeGrafter"/>
</dbReference>
<dbReference type="Gene3D" id="3.90.550.10">
    <property type="entry name" value="Spore Coat Polysaccharide Biosynthesis Protein SpsA, Chain A"/>
    <property type="match status" value="1"/>
</dbReference>
<proteinExistence type="inferred from homology"/>
<feature type="region of interest" description="Disordered" evidence="4">
    <location>
        <begin position="1"/>
        <end position="22"/>
    </location>
</feature>